<comment type="caution">
    <text evidence="1">The sequence shown here is derived from an EMBL/GenBank/DDBJ whole genome shotgun (WGS) entry which is preliminary data.</text>
</comment>
<dbReference type="STRING" id="1798384.A3D03_05620"/>
<proteinExistence type="predicted"/>
<dbReference type="PANTHER" id="PTHR37560:SF2">
    <property type="entry name" value="DUF711 DOMAIN-CONTAINING PROTEIN"/>
    <property type="match status" value="1"/>
</dbReference>
<evidence type="ECO:0000313" key="2">
    <source>
        <dbReference type="Proteomes" id="UP000177092"/>
    </source>
</evidence>
<sequence length="339" mass="38271">MDTHKIVRTICYFSDNPSEQTIGKLDEIEDTLIKNGFLVQTKRLCTAKKDIRQLESAVKEESMYLSIGSLNIDEAEAKLDDFCSSRNTAFNIDLTSSIIDKRCVDILFQIIKNKSDKTFLFAYVFHNPPSTPFFPSATYAKNGFSIGLQPTDLSLGCKSIEEWLEKMKVIWDEINRLFKSNDDFLGIDSSIAPLNDEKGSFLGFIKRLGFDFSYSATTSIYLEITAYLKENNPKPVGLCGLMLPCLEDRQLANEYEKGNFSLERNIYLSLHSGLGIDTYPIAVDEDPMKVAGILTLVQGLSNKYKKPLSVRFVSDGKAKTGEKTDFQNKYLIDVIVRKL</sequence>
<name>A0A1F6A9B3_9BACT</name>
<dbReference type="Gene3D" id="3.20.70.20">
    <property type="match status" value="1"/>
</dbReference>
<dbReference type="Proteomes" id="UP000177092">
    <property type="component" value="Unassembled WGS sequence"/>
</dbReference>
<dbReference type="EMBL" id="MFJN01000023">
    <property type="protein sequence ID" value="OGG21370.1"/>
    <property type="molecule type" value="Genomic_DNA"/>
</dbReference>
<reference evidence="1 2" key="1">
    <citation type="journal article" date="2016" name="Nat. Commun.">
        <title>Thousands of microbial genomes shed light on interconnected biogeochemical processes in an aquifer system.</title>
        <authorList>
            <person name="Anantharaman K."/>
            <person name="Brown C.T."/>
            <person name="Hug L.A."/>
            <person name="Sharon I."/>
            <person name="Castelle C.J."/>
            <person name="Probst A.J."/>
            <person name="Thomas B.C."/>
            <person name="Singh A."/>
            <person name="Wilkins M.J."/>
            <person name="Karaoz U."/>
            <person name="Brodie E.L."/>
            <person name="Williams K.H."/>
            <person name="Hubbard S.S."/>
            <person name="Banfield J.F."/>
        </authorList>
    </citation>
    <scope>NUCLEOTIDE SEQUENCE [LARGE SCALE GENOMIC DNA]</scope>
</reference>
<dbReference type="SUPFAM" id="SSF51998">
    <property type="entry name" value="PFL-like glycyl radical enzymes"/>
    <property type="match status" value="1"/>
</dbReference>
<organism evidence="1 2">
    <name type="scientific">Candidatus Gottesmanbacteria bacterium RIFCSPHIGHO2_02_FULL_40_13</name>
    <dbReference type="NCBI Taxonomy" id="1798384"/>
    <lineage>
        <taxon>Bacteria</taxon>
        <taxon>Candidatus Gottesmaniibacteriota</taxon>
    </lineage>
</organism>
<gene>
    <name evidence="1" type="ORF">A3D03_05620</name>
</gene>
<dbReference type="AlphaFoldDB" id="A0A1F6A9B3"/>
<dbReference type="Pfam" id="PF05167">
    <property type="entry name" value="DUF711"/>
    <property type="match status" value="1"/>
</dbReference>
<accession>A0A1F6A9B3</accession>
<evidence type="ECO:0008006" key="3">
    <source>
        <dbReference type="Google" id="ProtNLM"/>
    </source>
</evidence>
<dbReference type="InterPro" id="IPR007841">
    <property type="entry name" value="UPF0210"/>
</dbReference>
<dbReference type="PANTHER" id="PTHR37560">
    <property type="entry name" value="UPF0210 PROTEIN SPR0218"/>
    <property type="match status" value="1"/>
</dbReference>
<evidence type="ECO:0000313" key="1">
    <source>
        <dbReference type="EMBL" id="OGG21370.1"/>
    </source>
</evidence>
<protein>
    <recommendedName>
        <fullName evidence="3">DUF711 domain-containing protein</fullName>
    </recommendedName>
</protein>